<dbReference type="GO" id="GO:0005199">
    <property type="term" value="F:structural constituent of cell wall"/>
    <property type="evidence" value="ECO:0007669"/>
    <property type="project" value="InterPro"/>
</dbReference>
<keyword evidence="5 6" id="KW-1015">Disulfide bond</keyword>
<evidence type="ECO:0000256" key="5">
    <source>
        <dbReference type="ARBA" id="ARBA00023157"/>
    </source>
</evidence>
<dbReference type="Proteomes" id="UP000053558">
    <property type="component" value="Unassembled WGS sequence"/>
</dbReference>
<keyword evidence="6" id="KW-0732">Signal</keyword>
<dbReference type="InterPro" id="IPR001338">
    <property type="entry name" value="Class_I_Hydrophobin"/>
</dbReference>
<evidence type="ECO:0000256" key="1">
    <source>
        <dbReference type="ARBA" id="ARBA00004191"/>
    </source>
</evidence>
<sequence length="113" mass="11271">MYASVLSAIAFAVLIAAKPSRLDSRDGNGQCATGTLSCCNNALSPHDAQAPLGQLGLGDLLNGIAGQVGVQCNPITGIGAGQGATCTQEPLCCDHDNYNGLISLGCNPVNVAA</sequence>
<evidence type="ECO:0000313" key="8">
    <source>
        <dbReference type="Proteomes" id="UP000053558"/>
    </source>
</evidence>
<dbReference type="Pfam" id="PF01185">
    <property type="entry name" value="Hydrophobin"/>
    <property type="match status" value="1"/>
</dbReference>
<dbReference type="KEGG" id="cput:CONPUDRAFT_66945"/>
<keyword evidence="4 6" id="KW-0964">Secreted</keyword>
<proteinExistence type="inferred from homology"/>
<keyword evidence="8" id="KW-1185">Reference proteome</keyword>
<feature type="signal peptide" evidence="6">
    <location>
        <begin position="1"/>
        <end position="24"/>
    </location>
</feature>
<gene>
    <name evidence="7" type="ORF">CONPUDRAFT_66945</name>
</gene>
<evidence type="ECO:0000256" key="4">
    <source>
        <dbReference type="ARBA" id="ARBA00022525"/>
    </source>
</evidence>
<accession>R7SEI6</accession>
<feature type="chain" id="PRO_5013988454" description="Hydrophobin" evidence="6">
    <location>
        <begin position="25"/>
        <end position="113"/>
    </location>
</feature>
<comment type="subcellular location">
    <subcellularLocation>
        <location evidence="1 6">Secreted</location>
        <location evidence="1 6">Cell wall</location>
    </subcellularLocation>
</comment>
<organism evidence="7 8">
    <name type="scientific">Coniophora puteana (strain RWD-64-598)</name>
    <name type="common">Brown rot fungus</name>
    <dbReference type="NCBI Taxonomy" id="741705"/>
    <lineage>
        <taxon>Eukaryota</taxon>
        <taxon>Fungi</taxon>
        <taxon>Dikarya</taxon>
        <taxon>Basidiomycota</taxon>
        <taxon>Agaricomycotina</taxon>
        <taxon>Agaricomycetes</taxon>
        <taxon>Agaricomycetidae</taxon>
        <taxon>Boletales</taxon>
        <taxon>Coniophorineae</taxon>
        <taxon>Coniophoraceae</taxon>
        <taxon>Coniophora</taxon>
    </lineage>
</organism>
<name>R7SEI6_CONPW</name>
<dbReference type="AlphaFoldDB" id="R7SEI6"/>
<dbReference type="OrthoDB" id="4225815at2759"/>
<dbReference type="SMART" id="SM00075">
    <property type="entry name" value="HYDRO"/>
    <property type="match status" value="1"/>
</dbReference>
<evidence type="ECO:0000256" key="2">
    <source>
        <dbReference type="ARBA" id="ARBA00010446"/>
    </source>
</evidence>
<dbReference type="GeneID" id="19208537"/>
<evidence type="ECO:0000313" key="7">
    <source>
        <dbReference type="EMBL" id="EIW74588.1"/>
    </source>
</evidence>
<dbReference type="GO" id="GO:0009277">
    <property type="term" value="C:fungal-type cell wall"/>
    <property type="evidence" value="ECO:0007669"/>
    <property type="project" value="InterPro"/>
</dbReference>
<keyword evidence="3 6" id="KW-0134">Cell wall</keyword>
<evidence type="ECO:0000256" key="6">
    <source>
        <dbReference type="RuleBase" id="RU365009"/>
    </source>
</evidence>
<reference evidence="8" key="1">
    <citation type="journal article" date="2012" name="Science">
        <title>The Paleozoic origin of enzymatic lignin decomposition reconstructed from 31 fungal genomes.</title>
        <authorList>
            <person name="Floudas D."/>
            <person name="Binder M."/>
            <person name="Riley R."/>
            <person name="Barry K."/>
            <person name="Blanchette R.A."/>
            <person name="Henrissat B."/>
            <person name="Martinez A.T."/>
            <person name="Otillar R."/>
            <person name="Spatafora J.W."/>
            <person name="Yadav J.S."/>
            <person name="Aerts A."/>
            <person name="Benoit I."/>
            <person name="Boyd A."/>
            <person name="Carlson A."/>
            <person name="Copeland A."/>
            <person name="Coutinho P.M."/>
            <person name="de Vries R.P."/>
            <person name="Ferreira P."/>
            <person name="Findley K."/>
            <person name="Foster B."/>
            <person name="Gaskell J."/>
            <person name="Glotzer D."/>
            <person name="Gorecki P."/>
            <person name="Heitman J."/>
            <person name="Hesse C."/>
            <person name="Hori C."/>
            <person name="Igarashi K."/>
            <person name="Jurgens J.A."/>
            <person name="Kallen N."/>
            <person name="Kersten P."/>
            <person name="Kohler A."/>
            <person name="Kuees U."/>
            <person name="Kumar T.K.A."/>
            <person name="Kuo A."/>
            <person name="LaButti K."/>
            <person name="Larrondo L.F."/>
            <person name="Lindquist E."/>
            <person name="Ling A."/>
            <person name="Lombard V."/>
            <person name="Lucas S."/>
            <person name="Lundell T."/>
            <person name="Martin R."/>
            <person name="McLaughlin D.J."/>
            <person name="Morgenstern I."/>
            <person name="Morin E."/>
            <person name="Murat C."/>
            <person name="Nagy L.G."/>
            <person name="Nolan M."/>
            <person name="Ohm R.A."/>
            <person name="Patyshakuliyeva A."/>
            <person name="Rokas A."/>
            <person name="Ruiz-Duenas F.J."/>
            <person name="Sabat G."/>
            <person name="Salamov A."/>
            <person name="Samejima M."/>
            <person name="Schmutz J."/>
            <person name="Slot J.C."/>
            <person name="St John F."/>
            <person name="Stenlid J."/>
            <person name="Sun H."/>
            <person name="Sun S."/>
            <person name="Syed K."/>
            <person name="Tsang A."/>
            <person name="Wiebenga A."/>
            <person name="Young D."/>
            <person name="Pisabarro A."/>
            <person name="Eastwood D.C."/>
            <person name="Martin F."/>
            <person name="Cullen D."/>
            <person name="Grigoriev I.V."/>
            <person name="Hibbett D.S."/>
        </authorList>
    </citation>
    <scope>NUCLEOTIDE SEQUENCE [LARGE SCALE GENOMIC DNA]</scope>
    <source>
        <strain evidence="8">RWD-64-598 SS2</strain>
    </source>
</reference>
<dbReference type="CDD" id="cd23507">
    <property type="entry name" value="hydrophobin_I"/>
    <property type="match status" value="1"/>
</dbReference>
<dbReference type="RefSeq" id="XP_007775104.1">
    <property type="nucleotide sequence ID" value="XM_007776914.1"/>
</dbReference>
<comment type="similarity">
    <text evidence="2 6">Belongs to the fungal hydrophobin family.</text>
</comment>
<protein>
    <recommendedName>
        <fullName evidence="6">Hydrophobin</fullName>
    </recommendedName>
</protein>
<evidence type="ECO:0000256" key="3">
    <source>
        <dbReference type="ARBA" id="ARBA00022512"/>
    </source>
</evidence>
<dbReference type="OMA" id="GAGTNQC"/>
<dbReference type="EMBL" id="JH711591">
    <property type="protein sequence ID" value="EIW74588.1"/>
    <property type="molecule type" value="Genomic_DNA"/>
</dbReference>